<evidence type="ECO:0000313" key="2">
    <source>
        <dbReference type="EMBL" id="MCL9807760.1"/>
    </source>
</evidence>
<proteinExistence type="predicted"/>
<dbReference type="Pfam" id="PF18935">
    <property type="entry name" value="DUF5683"/>
    <property type="match status" value="1"/>
</dbReference>
<dbReference type="Proteomes" id="UP001317191">
    <property type="component" value="Unassembled WGS sequence"/>
</dbReference>
<accession>A0ABT0TK30</accession>
<dbReference type="InterPro" id="IPR043738">
    <property type="entry name" value="DUF5683"/>
</dbReference>
<reference evidence="2 3" key="1">
    <citation type="submission" date="2022-05" db="EMBL/GenBank/DDBJ databases">
        <title>Flavobacterium sp., isolated from activated sludge.</title>
        <authorList>
            <person name="Ran Q."/>
        </authorList>
    </citation>
    <scope>NUCLEOTIDE SEQUENCE [LARGE SCALE GENOMIC DNA]</scope>
    <source>
        <strain evidence="2 3">HXWNR70</strain>
    </source>
</reference>
<name>A0ABT0TK30_9FLAO</name>
<evidence type="ECO:0000313" key="3">
    <source>
        <dbReference type="Proteomes" id="UP001317191"/>
    </source>
</evidence>
<keyword evidence="3" id="KW-1185">Reference proteome</keyword>
<protein>
    <submittedName>
        <fullName evidence="2">DUF5683 domain-containing protein</fullName>
    </submittedName>
</protein>
<feature type="domain" description="DUF5683" evidence="1">
    <location>
        <begin position="39"/>
        <end position="185"/>
    </location>
</feature>
<comment type="caution">
    <text evidence="2">The sequence shown here is derived from an EMBL/GenBank/DDBJ whole genome shotgun (WGS) entry which is preliminary data.</text>
</comment>
<organism evidence="2 3">
    <name type="scientific">Flavobacterium luminosum</name>
    <dbReference type="NCBI Taxonomy" id="2949086"/>
    <lineage>
        <taxon>Bacteria</taxon>
        <taxon>Pseudomonadati</taxon>
        <taxon>Bacteroidota</taxon>
        <taxon>Flavobacteriia</taxon>
        <taxon>Flavobacteriales</taxon>
        <taxon>Flavobacteriaceae</taxon>
        <taxon>Flavobacterium</taxon>
    </lineage>
</organism>
<dbReference type="EMBL" id="JAMLJM010000001">
    <property type="protein sequence ID" value="MCL9807760.1"/>
    <property type="molecule type" value="Genomic_DNA"/>
</dbReference>
<sequence>MKYWFYILLFCTSFGNFTGLGQETLNITAADTITNTINPLAPSKAAFYSAIFPGMGQVYNKKYWKAPIVWGAMGTSIYYYSWNKNKYDSYRTEYKKRLANDINLNPKYDRLSNNQLIQAQKFHQRNKDLSLLITVAFYALNIIDANVDSHLKQFNVNSKLTVAPEIQQDEINYKQNVGLSLNYRF</sequence>
<evidence type="ECO:0000259" key="1">
    <source>
        <dbReference type="Pfam" id="PF18935"/>
    </source>
</evidence>
<dbReference type="RefSeq" id="WP_250590250.1">
    <property type="nucleotide sequence ID" value="NZ_JAMLJM010000001.1"/>
</dbReference>
<gene>
    <name evidence="2" type="ORF">NAT50_00100</name>
</gene>